<evidence type="ECO:0000259" key="5">
    <source>
        <dbReference type="SMART" id="SM00093"/>
    </source>
</evidence>
<dbReference type="SMART" id="SM00093">
    <property type="entry name" value="SERPIN"/>
    <property type="match status" value="1"/>
</dbReference>
<sequence length="409" mass="45834">MYVVVLLLAAYLPLSRPQCLTANDDVRRISADAHQALLQAEQHFSADLLQTIGNLHPDKNVFFSPTSIFKTMLLAYFVSANHTEAAIKKSLHLPEDKDKLDIMGAYSLENYYQKLRSIQTDYDLSSANRIYVSRYLPVSHCMKVLFSDEIVPANFQDNLNHVLKKINHWVATQTRDVIKGFLSDDSVTSETELILVNAAYFKGSWKFMFYEEDTTEGTFHLSNGNSVPVPMMYQENEFRAGLDMDLEVEVLEMPYTGDDISMIVLLPLKPSPSAIPELIKLLNSQTLQRTFNKTASLTPHRITVNLPKFSIEEEIELTPILESMNVGDMFQSTADLSTLTEIPRGLSFSGAIHKAKIQVDERGTEAAAATAVISARVGVDSFTADSPFVYFLYDKLSNTVLFCGVFNSP</sequence>
<feature type="chain" id="PRO_5008585535" description="Serpin domain-containing protein" evidence="4">
    <location>
        <begin position="18"/>
        <end position="409"/>
    </location>
</feature>
<evidence type="ECO:0000256" key="2">
    <source>
        <dbReference type="ARBA" id="ARBA00022900"/>
    </source>
</evidence>
<gene>
    <name evidence="6" type="ORF">g.36551</name>
</gene>
<dbReference type="Gene3D" id="3.30.497.10">
    <property type="entry name" value="Antithrombin, subunit I, domain 2"/>
    <property type="match status" value="1"/>
</dbReference>
<dbReference type="InterPro" id="IPR042178">
    <property type="entry name" value="Serpin_sf_1"/>
</dbReference>
<dbReference type="InterPro" id="IPR042185">
    <property type="entry name" value="Serpin_sf_2"/>
</dbReference>
<feature type="signal peptide" evidence="4">
    <location>
        <begin position="1"/>
        <end position="17"/>
    </location>
</feature>
<keyword evidence="1" id="KW-0646">Protease inhibitor</keyword>
<keyword evidence="2" id="KW-0722">Serine protease inhibitor</keyword>
<evidence type="ECO:0000313" key="6">
    <source>
        <dbReference type="EMBL" id="JAS94103.1"/>
    </source>
</evidence>
<dbReference type="PANTHER" id="PTHR11461:SF278">
    <property type="entry name" value="SERINE PROTEASE INHIBITOR 88EA"/>
    <property type="match status" value="1"/>
</dbReference>
<dbReference type="SUPFAM" id="SSF56574">
    <property type="entry name" value="Serpins"/>
    <property type="match status" value="1"/>
</dbReference>
<dbReference type="PANTHER" id="PTHR11461">
    <property type="entry name" value="SERINE PROTEASE INHIBITOR, SERPIN"/>
    <property type="match status" value="1"/>
</dbReference>
<reference evidence="6" key="1">
    <citation type="submission" date="2015-11" db="EMBL/GenBank/DDBJ databases">
        <title>De novo transcriptome assembly of four potential Pierce s Disease insect vectors from Arizona vineyards.</title>
        <authorList>
            <person name="Tassone E.E."/>
        </authorList>
    </citation>
    <scope>NUCLEOTIDE SEQUENCE</scope>
</reference>
<dbReference type="InterPro" id="IPR000215">
    <property type="entry name" value="Serpin_fam"/>
</dbReference>
<dbReference type="EMBL" id="GECU01013603">
    <property type="protein sequence ID" value="JAS94103.1"/>
    <property type="molecule type" value="Transcribed_RNA"/>
</dbReference>
<keyword evidence="4" id="KW-0732">Signal</keyword>
<dbReference type="InterPro" id="IPR036186">
    <property type="entry name" value="Serpin_sf"/>
</dbReference>
<dbReference type="Gene3D" id="2.30.39.10">
    <property type="entry name" value="Alpha-1-antitrypsin, domain 1"/>
    <property type="match status" value="1"/>
</dbReference>
<evidence type="ECO:0000256" key="3">
    <source>
        <dbReference type="RuleBase" id="RU000411"/>
    </source>
</evidence>
<dbReference type="AlphaFoldDB" id="A0A1B6J4M4"/>
<protein>
    <recommendedName>
        <fullName evidence="5">Serpin domain-containing protein</fullName>
    </recommendedName>
</protein>
<dbReference type="PROSITE" id="PS00284">
    <property type="entry name" value="SERPIN"/>
    <property type="match status" value="1"/>
</dbReference>
<dbReference type="InterPro" id="IPR023795">
    <property type="entry name" value="Serpin_CS"/>
</dbReference>
<dbReference type="CDD" id="cd19594">
    <property type="entry name" value="serpin_crustaceans_chelicerates_insects"/>
    <property type="match status" value="1"/>
</dbReference>
<accession>A0A1B6J4M4</accession>
<proteinExistence type="inferred from homology"/>
<comment type="similarity">
    <text evidence="3">Belongs to the serpin family.</text>
</comment>
<evidence type="ECO:0000256" key="1">
    <source>
        <dbReference type="ARBA" id="ARBA00022690"/>
    </source>
</evidence>
<dbReference type="GO" id="GO:0005615">
    <property type="term" value="C:extracellular space"/>
    <property type="evidence" value="ECO:0007669"/>
    <property type="project" value="InterPro"/>
</dbReference>
<dbReference type="InterPro" id="IPR023796">
    <property type="entry name" value="Serpin_dom"/>
</dbReference>
<feature type="domain" description="Serpin" evidence="5">
    <location>
        <begin position="46"/>
        <end position="409"/>
    </location>
</feature>
<dbReference type="GO" id="GO:0004867">
    <property type="term" value="F:serine-type endopeptidase inhibitor activity"/>
    <property type="evidence" value="ECO:0007669"/>
    <property type="project" value="UniProtKB-KW"/>
</dbReference>
<dbReference type="Pfam" id="PF00079">
    <property type="entry name" value="Serpin"/>
    <property type="match status" value="1"/>
</dbReference>
<organism evidence="6">
    <name type="scientific">Homalodisca liturata</name>
    <dbReference type="NCBI Taxonomy" id="320908"/>
    <lineage>
        <taxon>Eukaryota</taxon>
        <taxon>Metazoa</taxon>
        <taxon>Ecdysozoa</taxon>
        <taxon>Arthropoda</taxon>
        <taxon>Hexapoda</taxon>
        <taxon>Insecta</taxon>
        <taxon>Pterygota</taxon>
        <taxon>Neoptera</taxon>
        <taxon>Paraneoptera</taxon>
        <taxon>Hemiptera</taxon>
        <taxon>Auchenorrhyncha</taxon>
        <taxon>Membracoidea</taxon>
        <taxon>Cicadellidae</taxon>
        <taxon>Cicadellinae</taxon>
        <taxon>Proconiini</taxon>
        <taxon>Homalodisca</taxon>
    </lineage>
</organism>
<name>A0A1B6J4M4_9HEMI</name>
<evidence type="ECO:0000256" key="4">
    <source>
        <dbReference type="SAM" id="SignalP"/>
    </source>
</evidence>